<feature type="region of interest" description="Disordered" evidence="1">
    <location>
        <begin position="366"/>
        <end position="392"/>
    </location>
</feature>
<protein>
    <submittedName>
        <fullName evidence="4">F-box domain-containing protein</fullName>
    </submittedName>
</protein>
<keyword evidence="3" id="KW-1185">Reference proteome</keyword>
<organism evidence="3 4">
    <name type="scientific">Haemonchus contortus</name>
    <name type="common">Barber pole worm</name>
    <dbReference type="NCBI Taxonomy" id="6289"/>
    <lineage>
        <taxon>Eukaryota</taxon>
        <taxon>Metazoa</taxon>
        <taxon>Ecdysozoa</taxon>
        <taxon>Nematoda</taxon>
        <taxon>Chromadorea</taxon>
        <taxon>Rhabditida</taxon>
        <taxon>Rhabditina</taxon>
        <taxon>Rhabditomorpha</taxon>
        <taxon>Strongyloidea</taxon>
        <taxon>Trichostrongylidae</taxon>
        <taxon>Haemonchus</taxon>
    </lineage>
</organism>
<dbReference type="PANTHER" id="PTHR13252:SF9">
    <property type="entry name" value="F-BOX ONLY PROTEIN 28"/>
    <property type="match status" value="1"/>
</dbReference>
<feature type="compositionally biased region" description="Basic and acidic residues" evidence="1">
    <location>
        <begin position="58"/>
        <end position="68"/>
    </location>
</feature>
<evidence type="ECO:0000259" key="2">
    <source>
        <dbReference type="PROSITE" id="PS50181"/>
    </source>
</evidence>
<sequence length="392" mass="44568">FRKCTTNFTVAPSIEVMHLFKKFSHHKAGTRVPAPQTSQEHKEDHAASNEDGDGAEANTDKESEDGPKRFIHLPNELQMAILQYLSYDDIAKIRRTCKLLNTLCSYLLNRGFQQLGIDIDREKLRIKRELPRRESMRRSHRLSRLNDAYAGLDTRFSIMAMTYRKFIDMKVTCFIPGKVLDEFFRIIDILKKSHDKGGTLAIDIHELLKDLRDLSSMAMEHFEEHVQPSLSTTTSGSLTSAYFMSVHPLLRPSIQTPSSSRDVDSCEWRKNVMDKLAQQDKIIRKQSAEIISLKSCIRQLVLVCTQLTSPVSQKGVDEILEGVLDSMSMDGATACQVNPQEPSSSSGDGGGESLKRCCKRLYVRHHSHEPSARKRPRFDDSADEDRTLERLI</sequence>
<reference evidence="4" key="1">
    <citation type="submission" date="2020-12" db="UniProtKB">
        <authorList>
            <consortium name="WormBaseParasite"/>
        </authorList>
    </citation>
    <scope>IDENTIFICATION</scope>
    <source>
        <strain evidence="4">MHco3</strain>
    </source>
</reference>
<dbReference type="InterPro" id="IPR001810">
    <property type="entry name" value="F-box_dom"/>
</dbReference>
<dbReference type="OMA" id="SCEWRKN"/>
<evidence type="ECO:0000313" key="3">
    <source>
        <dbReference type="Proteomes" id="UP000025227"/>
    </source>
</evidence>
<feature type="region of interest" description="Disordered" evidence="1">
    <location>
        <begin position="28"/>
        <end position="68"/>
    </location>
</feature>
<dbReference type="SUPFAM" id="SSF81383">
    <property type="entry name" value="F-box domain"/>
    <property type="match status" value="1"/>
</dbReference>
<dbReference type="SMART" id="SM00256">
    <property type="entry name" value="FBOX"/>
    <property type="match status" value="1"/>
</dbReference>
<feature type="compositionally biased region" description="Basic and acidic residues" evidence="1">
    <location>
        <begin position="368"/>
        <end position="392"/>
    </location>
</feature>
<dbReference type="InterPro" id="IPR039719">
    <property type="entry name" value="FBXO28"/>
</dbReference>
<evidence type="ECO:0000256" key="1">
    <source>
        <dbReference type="SAM" id="MobiDB-lite"/>
    </source>
</evidence>
<name>A0A7I4YEM7_HAECO</name>
<dbReference type="WBParaSite" id="HCON_00081570-00001">
    <property type="protein sequence ID" value="HCON_00081570-00001"/>
    <property type="gene ID" value="HCON_00081570"/>
</dbReference>
<dbReference type="Proteomes" id="UP000025227">
    <property type="component" value="Unplaced"/>
</dbReference>
<dbReference type="Pfam" id="PF12937">
    <property type="entry name" value="F-box-like"/>
    <property type="match status" value="1"/>
</dbReference>
<dbReference type="GO" id="GO:0000209">
    <property type="term" value="P:protein polyubiquitination"/>
    <property type="evidence" value="ECO:0007669"/>
    <property type="project" value="TreeGrafter"/>
</dbReference>
<dbReference type="InterPro" id="IPR036047">
    <property type="entry name" value="F-box-like_dom_sf"/>
</dbReference>
<proteinExistence type="predicted"/>
<feature type="domain" description="F-box" evidence="2">
    <location>
        <begin position="67"/>
        <end position="115"/>
    </location>
</feature>
<dbReference type="AlphaFoldDB" id="A0A7I4YEM7"/>
<dbReference type="PROSITE" id="PS50181">
    <property type="entry name" value="FBOX"/>
    <property type="match status" value="1"/>
</dbReference>
<dbReference type="PANTHER" id="PTHR13252">
    <property type="entry name" value="F-BOX ONLY PROTEIN 28"/>
    <property type="match status" value="1"/>
</dbReference>
<feature type="compositionally biased region" description="Basic and acidic residues" evidence="1">
    <location>
        <begin position="39"/>
        <end position="48"/>
    </location>
</feature>
<dbReference type="OrthoDB" id="5860767at2759"/>
<accession>A0A7I4YEM7</accession>
<evidence type="ECO:0000313" key="4">
    <source>
        <dbReference type="WBParaSite" id="HCON_00081570-00001"/>
    </source>
</evidence>